<evidence type="ECO:0000313" key="2">
    <source>
        <dbReference type="Proteomes" id="UP001629156"/>
    </source>
</evidence>
<accession>A0ABW8YV46</accession>
<evidence type="ECO:0000313" key="1">
    <source>
        <dbReference type="EMBL" id="MFL9844176.1"/>
    </source>
</evidence>
<dbReference type="EMBL" id="JBELPZ010000005">
    <property type="protein sequence ID" value="MFL9844176.1"/>
    <property type="molecule type" value="Genomic_DNA"/>
</dbReference>
<protein>
    <submittedName>
        <fullName evidence="1">Uncharacterized protein</fullName>
    </submittedName>
</protein>
<comment type="caution">
    <text evidence="1">The sequence shown here is derived from an EMBL/GenBank/DDBJ whole genome shotgun (WGS) entry which is preliminary data.</text>
</comment>
<dbReference type="Proteomes" id="UP001629156">
    <property type="component" value="Unassembled WGS sequence"/>
</dbReference>
<proteinExistence type="predicted"/>
<reference evidence="1 2" key="1">
    <citation type="submission" date="2024-06" db="EMBL/GenBank/DDBJ databases">
        <authorList>
            <person name="Kaempfer P."/>
            <person name="Viver T."/>
        </authorList>
    </citation>
    <scope>NUCLEOTIDE SEQUENCE [LARGE SCALE GENOMIC DNA]</scope>
    <source>
        <strain evidence="1 2">ST-119</strain>
    </source>
</reference>
<name>A0ABW8YV46_9FLAO</name>
<sequence>MNDLPYTIEDNRLFETLADVAYLCGQRGFFSGDSRQDIAEFIRWAREFEAIHDDTDWDEVDYHDTIEAFTLNKLRIGIE</sequence>
<organism evidence="1 2">
    <name type="scientific">Flavobacterium rhizosphaerae</name>
    <dbReference type="NCBI Taxonomy" id="3163298"/>
    <lineage>
        <taxon>Bacteria</taxon>
        <taxon>Pseudomonadati</taxon>
        <taxon>Bacteroidota</taxon>
        <taxon>Flavobacteriia</taxon>
        <taxon>Flavobacteriales</taxon>
        <taxon>Flavobacteriaceae</taxon>
        <taxon>Flavobacterium</taxon>
    </lineage>
</organism>
<gene>
    <name evidence="1" type="ORF">ABS766_07060</name>
</gene>
<keyword evidence="2" id="KW-1185">Reference proteome</keyword>
<dbReference type="RefSeq" id="WP_408084429.1">
    <property type="nucleotide sequence ID" value="NZ_JBELPZ010000005.1"/>
</dbReference>